<evidence type="ECO:0000313" key="4">
    <source>
        <dbReference type="EMBL" id="MFB9950468.1"/>
    </source>
</evidence>
<dbReference type="Gene3D" id="2.40.160.20">
    <property type="match status" value="1"/>
</dbReference>
<dbReference type="InterPro" id="IPR011250">
    <property type="entry name" value="OMP/PagP_B-barrel"/>
</dbReference>
<sequence length="240" mass="26160">MRKLLSLSLVSTALTAVVAFAPAHAADLAPAEAPYVAPVQTSNGGWEISAYGGYQFTPHSKVEVSDQADFTAGWDTKPFAMPPYWGIRGTYWFDGGALSNWGVSLDYTHAKVYADDETFAKAGGWSVFEFTDGLNLLTLNALYKFPIEGSKWTPYVGAGVGINVPHVEVTRPSGRTFDYQFGGATVQAQAGVRYQFTDNWSAFAEYKGNYSWVDVDIDNGASLKTNILTHAINFGVSYKF</sequence>
<dbReference type="SUPFAM" id="SSF56925">
    <property type="entry name" value="OMPA-like"/>
    <property type="match status" value="1"/>
</dbReference>
<dbReference type="RefSeq" id="WP_377262848.1">
    <property type="nucleotide sequence ID" value="NZ_JBHMAA010000017.1"/>
</dbReference>
<dbReference type="InterPro" id="IPR027385">
    <property type="entry name" value="Beta-barrel_OMP"/>
</dbReference>
<organism evidence="4 5">
    <name type="scientific">Rhizobium puerariae</name>
    <dbReference type="NCBI Taxonomy" id="1585791"/>
    <lineage>
        <taxon>Bacteria</taxon>
        <taxon>Pseudomonadati</taxon>
        <taxon>Pseudomonadota</taxon>
        <taxon>Alphaproteobacteria</taxon>
        <taxon>Hyphomicrobiales</taxon>
        <taxon>Rhizobiaceae</taxon>
        <taxon>Rhizobium/Agrobacterium group</taxon>
        <taxon>Rhizobium</taxon>
    </lineage>
</organism>
<feature type="signal peptide" evidence="2">
    <location>
        <begin position="1"/>
        <end position="25"/>
    </location>
</feature>
<dbReference type="EMBL" id="JBHMAA010000017">
    <property type="protein sequence ID" value="MFB9950468.1"/>
    <property type="molecule type" value="Genomic_DNA"/>
</dbReference>
<dbReference type="NCBIfam" id="TIGR01414">
    <property type="entry name" value="autotrans_barl"/>
    <property type="match status" value="1"/>
</dbReference>
<reference evidence="4 5" key="1">
    <citation type="submission" date="2024-09" db="EMBL/GenBank/DDBJ databases">
        <authorList>
            <person name="Sun Q."/>
            <person name="Mori K."/>
        </authorList>
    </citation>
    <scope>NUCLEOTIDE SEQUENCE [LARGE SCALE GENOMIC DNA]</scope>
    <source>
        <strain evidence="4 5">TBRC 4938</strain>
    </source>
</reference>
<name>A0ABV6AMB4_9HYPH</name>
<proteinExistence type="predicted"/>
<evidence type="ECO:0000259" key="3">
    <source>
        <dbReference type="Pfam" id="PF13505"/>
    </source>
</evidence>
<feature type="chain" id="PRO_5045612244" evidence="2">
    <location>
        <begin position="26"/>
        <end position="240"/>
    </location>
</feature>
<keyword evidence="5" id="KW-1185">Reference proteome</keyword>
<protein>
    <submittedName>
        <fullName evidence="4">Outer membrane protein</fullName>
    </submittedName>
</protein>
<comment type="caution">
    <text evidence="4">The sequence shown here is derived from an EMBL/GenBank/DDBJ whole genome shotgun (WGS) entry which is preliminary data.</text>
</comment>
<dbReference type="InterPro" id="IPR006315">
    <property type="entry name" value="OM_autotransptr_brl_dom"/>
</dbReference>
<evidence type="ECO:0000313" key="5">
    <source>
        <dbReference type="Proteomes" id="UP001589692"/>
    </source>
</evidence>
<dbReference type="Proteomes" id="UP001589692">
    <property type="component" value="Unassembled WGS sequence"/>
</dbReference>
<accession>A0ABV6AMB4</accession>
<dbReference type="Pfam" id="PF13505">
    <property type="entry name" value="OMP_b-brl"/>
    <property type="match status" value="1"/>
</dbReference>
<keyword evidence="1 2" id="KW-0732">Signal</keyword>
<feature type="domain" description="Outer membrane protein beta-barrel" evidence="3">
    <location>
        <begin position="14"/>
        <end position="240"/>
    </location>
</feature>
<evidence type="ECO:0000256" key="1">
    <source>
        <dbReference type="ARBA" id="ARBA00022729"/>
    </source>
</evidence>
<evidence type="ECO:0000256" key="2">
    <source>
        <dbReference type="SAM" id="SignalP"/>
    </source>
</evidence>
<gene>
    <name evidence="4" type="ORF">ACFFP0_16540</name>
</gene>